<protein>
    <submittedName>
        <fullName evidence="8">FMN-binding protein</fullName>
    </submittedName>
</protein>
<proteinExistence type="predicted"/>
<keyword evidence="2" id="KW-0597">Phosphoprotein</keyword>
<feature type="transmembrane region" description="Helical" evidence="6">
    <location>
        <begin position="9"/>
        <end position="30"/>
    </location>
</feature>
<sequence>MTATKKSSLVAPVVVLTIIAFAIAAILAFVNDLTAPVIKAQEEAAAQAALLEVMPDGTDFTDVTGLELPENVVKIQKAGNGAGYVFTTYGKGFGGNIQVMVGIDPEGAITGTKVLTHGESAGISDPVVGDGSEFQQQLPGVTDPGQIEAVSGATKSSNGMIAAIEAAFDALALVNAE</sequence>
<dbReference type="EMBL" id="DVJJ01000041">
    <property type="protein sequence ID" value="HIS64147.1"/>
    <property type="molecule type" value="Genomic_DNA"/>
</dbReference>
<evidence type="ECO:0000313" key="8">
    <source>
        <dbReference type="EMBL" id="HIS64147.1"/>
    </source>
</evidence>
<organism evidence="8 9">
    <name type="scientific">Candidatus Avoscillospira avistercoris</name>
    <dbReference type="NCBI Taxonomy" id="2840707"/>
    <lineage>
        <taxon>Bacteria</taxon>
        <taxon>Bacillati</taxon>
        <taxon>Bacillota</taxon>
        <taxon>Clostridia</taxon>
        <taxon>Eubacteriales</taxon>
        <taxon>Oscillospiraceae</taxon>
        <taxon>Oscillospiraceae incertae sedis</taxon>
        <taxon>Candidatus Avoscillospira</taxon>
    </lineage>
</organism>
<evidence type="ECO:0000256" key="3">
    <source>
        <dbReference type="ARBA" id="ARBA00022630"/>
    </source>
</evidence>
<dbReference type="GO" id="GO:0022900">
    <property type="term" value="P:electron transport chain"/>
    <property type="evidence" value="ECO:0007669"/>
    <property type="project" value="InterPro"/>
</dbReference>
<dbReference type="PANTHER" id="PTHR36118">
    <property type="entry name" value="ION-TRANSLOCATING OXIDOREDUCTASE COMPLEX SUBUNIT G"/>
    <property type="match status" value="1"/>
</dbReference>
<reference evidence="8" key="1">
    <citation type="submission" date="2020-10" db="EMBL/GenBank/DDBJ databases">
        <authorList>
            <person name="Gilroy R."/>
        </authorList>
    </citation>
    <scope>NUCLEOTIDE SEQUENCE</scope>
    <source>
        <strain evidence="8">ChiBcec16-1751</strain>
    </source>
</reference>
<reference evidence="8" key="2">
    <citation type="journal article" date="2021" name="PeerJ">
        <title>Extensive microbial diversity within the chicken gut microbiome revealed by metagenomics and culture.</title>
        <authorList>
            <person name="Gilroy R."/>
            <person name="Ravi A."/>
            <person name="Getino M."/>
            <person name="Pursley I."/>
            <person name="Horton D.L."/>
            <person name="Alikhan N.F."/>
            <person name="Baker D."/>
            <person name="Gharbi K."/>
            <person name="Hall N."/>
            <person name="Watson M."/>
            <person name="Adriaenssens E.M."/>
            <person name="Foster-Nyarko E."/>
            <person name="Jarju S."/>
            <person name="Secka A."/>
            <person name="Antonio M."/>
            <person name="Oren A."/>
            <person name="Chaudhuri R.R."/>
            <person name="La Ragione R."/>
            <person name="Hildebrand F."/>
            <person name="Pallen M.J."/>
        </authorList>
    </citation>
    <scope>NUCLEOTIDE SEQUENCE</scope>
    <source>
        <strain evidence="8">ChiBcec16-1751</strain>
    </source>
</reference>
<keyword evidence="6" id="KW-0812">Transmembrane</keyword>
<evidence type="ECO:0000256" key="1">
    <source>
        <dbReference type="ARBA" id="ARBA00022448"/>
    </source>
</evidence>
<dbReference type="GO" id="GO:0009055">
    <property type="term" value="F:electron transfer activity"/>
    <property type="evidence" value="ECO:0007669"/>
    <property type="project" value="InterPro"/>
</dbReference>
<evidence type="ECO:0000256" key="6">
    <source>
        <dbReference type="SAM" id="Phobius"/>
    </source>
</evidence>
<evidence type="ECO:0000256" key="4">
    <source>
        <dbReference type="ARBA" id="ARBA00022643"/>
    </source>
</evidence>
<dbReference type="Pfam" id="PF04205">
    <property type="entry name" value="FMN_bind"/>
    <property type="match status" value="1"/>
</dbReference>
<keyword evidence="5" id="KW-0249">Electron transport</keyword>
<evidence type="ECO:0000313" key="9">
    <source>
        <dbReference type="Proteomes" id="UP000886741"/>
    </source>
</evidence>
<dbReference type="InterPro" id="IPR010209">
    <property type="entry name" value="Ion_transpt_RnfG/RsxG"/>
</dbReference>
<comment type="caution">
    <text evidence="8">The sequence shown here is derived from an EMBL/GenBank/DDBJ whole genome shotgun (WGS) entry which is preliminary data.</text>
</comment>
<keyword evidence="4" id="KW-0288">FMN</keyword>
<dbReference type="GO" id="GO:0005886">
    <property type="term" value="C:plasma membrane"/>
    <property type="evidence" value="ECO:0007669"/>
    <property type="project" value="InterPro"/>
</dbReference>
<evidence type="ECO:0000259" key="7">
    <source>
        <dbReference type="SMART" id="SM00900"/>
    </source>
</evidence>
<dbReference type="InterPro" id="IPR007329">
    <property type="entry name" value="FMN-bd"/>
</dbReference>
<dbReference type="SMART" id="SM00900">
    <property type="entry name" value="FMN_bind"/>
    <property type="match status" value="1"/>
</dbReference>
<keyword evidence="1" id="KW-0813">Transport</keyword>
<dbReference type="GO" id="GO:0010181">
    <property type="term" value="F:FMN binding"/>
    <property type="evidence" value="ECO:0007669"/>
    <property type="project" value="InterPro"/>
</dbReference>
<keyword evidence="6" id="KW-0472">Membrane</keyword>
<dbReference type="AlphaFoldDB" id="A0A9D1JSL1"/>
<evidence type="ECO:0000256" key="5">
    <source>
        <dbReference type="ARBA" id="ARBA00022982"/>
    </source>
</evidence>
<gene>
    <name evidence="8" type="ORF">IAA83_02095</name>
</gene>
<dbReference type="Proteomes" id="UP000886741">
    <property type="component" value="Unassembled WGS sequence"/>
</dbReference>
<evidence type="ECO:0000256" key="2">
    <source>
        <dbReference type="ARBA" id="ARBA00022553"/>
    </source>
</evidence>
<dbReference type="PANTHER" id="PTHR36118:SF1">
    <property type="entry name" value="ION-TRANSLOCATING OXIDOREDUCTASE COMPLEX SUBUNIT G"/>
    <property type="match status" value="1"/>
</dbReference>
<feature type="domain" description="FMN-binding" evidence="7">
    <location>
        <begin position="92"/>
        <end position="171"/>
    </location>
</feature>
<name>A0A9D1JSL1_9FIRM</name>
<keyword evidence="3" id="KW-0285">Flavoprotein</keyword>
<keyword evidence="6" id="KW-1133">Transmembrane helix</keyword>
<accession>A0A9D1JSL1</accession>